<sequence length="358" mass="39936">MKSLLIVLAILLLCNNIQAKKCRALALSGGGDKGAYEAAVFVGLVNNLPAEEVQYDVLTGVSAGSLNTLGLSAFAPEEIEEAKEFIYGLWASIPDYKAFGNWPGGILQGLFFKKGIFDLNPGRVWVADNLGDRVIKRKASFATVDANGATYKVWDYNATYDQPEDWLDSAFASSSIPAVFPHVTRGEYELVDGGVIWNIDIPSAVRRCREVVDDDEDIIIDMVLCGNHRIKEVDNLHKYSTMQHLLRGHEISSFYNGMNDYNSSLLLFPDVNFRYLIVPSESLSDSFLPLDFDQKTVDRCFEVGQKDAKNAITLGHGIYGEVALDYVEKINLGHDVWLHEMIDEKLRDLQKQPKSESK</sequence>
<dbReference type="InterPro" id="IPR016035">
    <property type="entry name" value="Acyl_Trfase/lysoPLipase"/>
</dbReference>
<evidence type="ECO:0000313" key="5">
    <source>
        <dbReference type="EMBL" id="CAI2373547.1"/>
    </source>
</evidence>
<keyword evidence="1 2" id="KW-0443">Lipid metabolism</keyword>
<dbReference type="Gene3D" id="3.40.1090.10">
    <property type="entry name" value="Cytosolic phospholipase A2 catalytic domain"/>
    <property type="match status" value="1"/>
</dbReference>
<organism evidence="5 6">
    <name type="scientific">Euplotes crassus</name>
    <dbReference type="NCBI Taxonomy" id="5936"/>
    <lineage>
        <taxon>Eukaryota</taxon>
        <taxon>Sar</taxon>
        <taxon>Alveolata</taxon>
        <taxon>Ciliophora</taxon>
        <taxon>Intramacronucleata</taxon>
        <taxon>Spirotrichea</taxon>
        <taxon>Hypotrichia</taxon>
        <taxon>Euplotida</taxon>
        <taxon>Euplotidae</taxon>
        <taxon>Moneuplotes</taxon>
    </lineage>
</organism>
<keyword evidence="2" id="KW-0378">Hydrolase</keyword>
<evidence type="ECO:0000313" key="6">
    <source>
        <dbReference type="Proteomes" id="UP001295684"/>
    </source>
</evidence>
<feature type="short sequence motif" description="GXSXG" evidence="2">
    <location>
        <begin position="60"/>
        <end position="64"/>
    </location>
</feature>
<feature type="domain" description="PNPLA" evidence="4">
    <location>
        <begin position="25"/>
        <end position="207"/>
    </location>
</feature>
<feature type="signal peptide" evidence="3">
    <location>
        <begin position="1"/>
        <end position="19"/>
    </location>
</feature>
<evidence type="ECO:0000256" key="3">
    <source>
        <dbReference type="SAM" id="SignalP"/>
    </source>
</evidence>
<keyword evidence="3" id="KW-0732">Signal</keyword>
<gene>
    <name evidence="5" type="ORF">ECRASSUSDP1_LOCUS14893</name>
</gene>
<name>A0AAD1XIZ4_EUPCR</name>
<feature type="active site" description="Proton acceptor" evidence="2">
    <location>
        <position position="192"/>
    </location>
</feature>
<keyword evidence="2" id="KW-0442">Lipid degradation</keyword>
<dbReference type="GO" id="GO:0016042">
    <property type="term" value="P:lipid catabolic process"/>
    <property type="evidence" value="ECO:0007669"/>
    <property type="project" value="UniProtKB-UniRule"/>
</dbReference>
<dbReference type="Proteomes" id="UP001295684">
    <property type="component" value="Unassembled WGS sequence"/>
</dbReference>
<reference evidence="5" key="1">
    <citation type="submission" date="2023-07" db="EMBL/GenBank/DDBJ databases">
        <authorList>
            <consortium name="AG Swart"/>
            <person name="Singh M."/>
            <person name="Singh A."/>
            <person name="Seah K."/>
            <person name="Emmerich C."/>
        </authorList>
    </citation>
    <scope>NUCLEOTIDE SEQUENCE</scope>
    <source>
        <strain evidence="5">DP1</strain>
    </source>
</reference>
<dbReference type="GO" id="GO:0016787">
    <property type="term" value="F:hydrolase activity"/>
    <property type="evidence" value="ECO:0007669"/>
    <property type="project" value="UniProtKB-UniRule"/>
</dbReference>
<comment type="caution">
    <text evidence="5">The sequence shown here is derived from an EMBL/GenBank/DDBJ whole genome shotgun (WGS) entry which is preliminary data.</text>
</comment>
<feature type="active site" description="Nucleophile" evidence="2">
    <location>
        <position position="62"/>
    </location>
</feature>
<proteinExistence type="predicted"/>
<evidence type="ECO:0000259" key="4">
    <source>
        <dbReference type="PROSITE" id="PS51635"/>
    </source>
</evidence>
<protein>
    <recommendedName>
        <fullName evidence="4">PNPLA domain-containing protein</fullName>
    </recommendedName>
</protein>
<dbReference type="AlphaFoldDB" id="A0AAD1XIZ4"/>
<feature type="chain" id="PRO_5042240364" description="PNPLA domain-containing protein" evidence="3">
    <location>
        <begin position="20"/>
        <end position="358"/>
    </location>
</feature>
<accession>A0AAD1XIZ4</accession>
<dbReference type="SUPFAM" id="SSF52151">
    <property type="entry name" value="FabD/lysophospholipase-like"/>
    <property type="match status" value="1"/>
</dbReference>
<feature type="short sequence motif" description="DGA/G" evidence="2">
    <location>
        <begin position="192"/>
        <end position="194"/>
    </location>
</feature>
<dbReference type="Pfam" id="PF01734">
    <property type="entry name" value="Patatin"/>
    <property type="match status" value="1"/>
</dbReference>
<dbReference type="PROSITE" id="PS51635">
    <property type="entry name" value="PNPLA"/>
    <property type="match status" value="1"/>
</dbReference>
<feature type="short sequence motif" description="GXGXXG" evidence="2">
    <location>
        <begin position="29"/>
        <end position="34"/>
    </location>
</feature>
<dbReference type="InterPro" id="IPR002641">
    <property type="entry name" value="PNPLA_dom"/>
</dbReference>
<keyword evidence="6" id="KW-1185">Reference proteome</keyword>
<evidence type="ECO:0000256" key="2">
    <source>
        <dbReference type="PROSITE-ProRule" id="PRU01161"/>
    </source>
</evidence>
<dbReference type="EMBL" id="CAMPGE010014898">
    <property type="protein sequence ID" value="CAI2373547.1"/>
    <property type="molecule type" value="Genomic_DNA"/>
</dbReference>
<evidence type="ECO:0000256" key="1">
    <source>
        <dbReference type="ARBA" id="ARBA00023098"/>
    </source>
</evidence>